<accession>A0A8D4VLI0</accession>
<comment type="subcellular location">
    <subcellularLocation>
        <location evidence="4">Cell membrane</location>
        <topology evidence="4">Multi-pass membrane protein</topology>
    </subcellularLocation>
</comment>
<reference evidence="7" key="1">
    <citation type="submission" date="2019-06" db="EMBL/GenBank/DDBJ databases">
        <title>Complete genome sequence of Methylogaea oryzae strain JCM16910.</title>
        <authorList>
            <person name="Asakawa S."/>
        </authorList>
    </citation>
    <scope>NUCLEOTIDE SEQUENCE</scope>
    <source>
        <strain evidence="7">E10</strain>
    </source>
</reference>
<keyword evidence="8" id="KW-1185">Reference proteome</keyword>
<evidence type="ECO:0000256" key="5">
    <source>
        <dbReference type="SAM" id="SignalP"/>
    </source>
</evidence>
<dbReference type="EMBL" id="AP019782">
    <property type="protein sequence ID" value="BBL69459.1"/>
    <property type="molecule type" value="Genomic_DNA"/>
</dbReference>
<evidence type="ECO:0000313" key="7">
    <source>
        <dbReference type="EMBL" id="BBL69459.1"/>
    </source>
</evidence>
<feature type="transmembrane region" description="Helical" evidence="4">
    <location>
        <begin position="34"/>
        <end position="55"/>
    </location>
</feature>
<feature type="transmembrane region" description="Helical" evidence="4">
    <location>
        <begin position="337"/>
        <end position="357"/>
    </location>
</feature>
<keyword evidence="4" id="KW-0472">Membrane</keyword>
<proteinExistence type="inferred from homology"/>
<comment type="similarity">
    <text evidence="1 4">Belongs to the ammonia transporter channel (TC 1.A.11.2) family.</text>
</comment>
<dbReference type="PANTHER" id="PTHR43029">
    <property type="entry name" value="AMMONIUM TRANSPORTER MEP2"/>
    <property type="match status" value="1"/>
</dbReference>
<evidence type="ECO:0000256" key="3">
    <source>
        <dbReference type="ARBA" id="ARBA00023177"/>
    </source>
</evidence>
<evidence type="ECO:0000256" key="2">
    <source>
        <dbReference type="ARBA" id="ARBA00022448"/>
    </source>
</evidence>
<dbReference type="NCBIfam" id="TIGR00836">
    <property type="entry name" value="amt"/>
    <property type="match status" value="1"/>
</dbReference>
<evidence type="ECO:0000313" key="8">
    <source>
        <dbReference type="Proteomes" id="UP000824988"/>
    </source>
</evidence>
<sequence length="429" mass="44102">MNNNKRVLPLVSAGALLLAPLAAAAEELNSADTAWILTSAALVLFMTVPGLALFYGGLVRAKNVLSVLMHCFAITSLASILWVVAGYSLALTEGNDALGGLSRLFLAGIGADTLHGNLPESVFVMYHLTFAIFAPALIVGGLAERMKFSALLAFTGLWLLLVYVPVCHWMWGGGWLQRLGVMDFAGGIVVHTSGGIAALVAALMLGPRKGFPRTPMPPHNLTMTATGGGILWVGWHGFSAGSALMANGAAGMAMLTTHIAAAAAALVWMSIEWIRYGKPSVLGIITGMVAGLGMISPAAGFVGPGGALFIGIAAGGLCFFSIQVIKRRWQVDDALDVFPVHGVGGMAGAVLTGIFAAESLGGSGLAAESGMLGQVALQAFGVGVTLAWSGAVSFVLLKGLDAVLGIRVGADEETEGLDIAQHDSKGYNM</sequence>
<dbReference type="Pfam" id="PF00909">
    <property type="entry name" value="Ammonium_transp"/>
    <property type="match status" value="1"/>
</dbReference>
<dbReference type="InterPro" id="IPR018047">
    <property type="entry name" value="Ammonium_transpt_CS"/>
</dbReference>
<organism evidence="7 8">
    <name type="scientific">Methylogaea oryzae</name>
    <dbReference type="NCBI Taxonomy" id="1295382"/>
    <lineage>
        <taxon>Bacteria</taxon>
        <taxon>Pseudomonadati</taxon>
        <taxon>Pseudomonadota</taxon>
        <taxon>Gammaproteobacteria</taxon>
        <taxon>Methylococcales</taxon>
        <taxon>Methylococcaceae</taxon>
        <taxon>Methylogaea</taxon>
    </lineage>
</organism>
<dbReference type="PANTHER" id="PTHR43029:SF10">
    <property type="entry name" value="AMMONIUM TRANSPORTER MEP2"/>
    <property type="match status" value="1"/>
</dbReference>
<dbReference type="InterPro" id="IPR024041">
    <property type="entry name" value="NH4_transpt_AmtB-like_dom"/>
</dbReference>
<evidence type="ECO:0000256" key="1">
    <source>
        <dbReference type="ARBA" id="ARBA00005887"/>
    </source>
</evidence>
<feature type="transmembrane region" description="Helical" evidence="4">
    <location>
        <begin position="123"/>
        <end position="143"/>
    </location>
</feature>
<keyword evidence="5" id="KW-0732">Signal</keyword>
<keyword evidence="2 4" id="KW-0813">Transport</keyword>
<feature type="signal peptide" evidence="5">
    <location>
        <begin position="1"/>
        <end position="24"/>
    </location>
</feature>
<feature type="transmembrane region" description="Helical" evidence="4">
    <location>
        <begin position="67"/>
        <end position="90"/>
    </location>
</feature>
<feature type="transmembrane region" description="Helical" evidence="4">
    <location>
        <begin position="307"/>
        <end position="325"/>
    </location>
</feature>
<evidence type="ECO:0000259" key="6">
    <source>
        <dbReference type="Pfam" id="PF00909"/>
    </source>
</evidence>
<dbReference type="PROSITE" id="PS01219">
    <property type="entry name" value="AMMONIUM_TRANSP"/>
    <property type="match status" value="1"/>
</dbReference>
<dbReference type="RefSeq" id="WP_221047861.1">
    <property type="nucleotide sequence ID" value="NZ_AP019782.1"/>
</dbReference>
<feature type="transmembrane region" description="Helical" evidence="4">
    <location>
        <begin position="150"/>
        <end position="172"/>
    </location>
</feature>
<protein>
    <recommendedName>
        <fullName evidence="4">Ammonium transporter</fullName>
    </recommendedName>
</protein>
<dbReference type="GO" id="GO:0008519">
    <property type="term" value="F:ammonium channel activity"/>
    <property type="evidence" value="ECO:0007669"/>
    <property type="project" value="InterPro"/>
</dbReference>
<dbReference type="InterPro" id="IPR001905">
    <property type="entry name" value="Ammonium_transpt"/>
</dbReference>
<feature type="transmembrane region" description="Helical" evidence="4">
    <location>
        <begin position="244"/>
        <end position="269"/>
    </location>
</feature>
<feature type="transmembrane region" description="Helical" evidence="4">
    <location>
        <begin position="218"/>
        <end position="238"/>
    </location>
</feature>
<feature type="transmembrane region" description="Helical" evidence="4">
    <location>
        <begin position="377"/>
        <end position="397"/>
    </location>
</feature>
<gene>
    <name evidence="7" type="ORF">MoryE10_00650</name>
</gene>
<evidence type="ECO:0000256" key="4">
    <source>
        <dbReference type="RuleBase" id="RU362002"/>
    </source>
</evidence>
<name>A0A8D4VLI0_9GAMM</name>
<feature type="chain" id="PRO_5034399331" description="Ammonium transporter" evidence="5">
    <location>
        <begin position="25"/>
        <end position="429"/>
    </location>
</feature>
<feature type="transmembrane region" description="Helical" evidence="4">
    <location>
        <begin position="184"/>
        <end position="206"/>
    </location>
</feature>
<dbReference type="KEGG" id="moz:MoryE10_00650"/>
<dbReference type="GO" id="GO:0005886">
    <property type="term" value="C:plasma membrane"/>
    <property type="evidence" value="ECO:0007669"/>
    <property type="project" value="UniProtKB-SubCell"/>
</dbReference>
<dbReference type="Proteomes" id="UP000824988">
    <property type="component" value="Chromosome"/>
</dbReference>
<feature type="transmembrane region" description="Helical" evidence="4">
    <location>
        <begin position="281"/>
        <end position="301"/>
    </location>
</feature>
<dbReference type="AlphaFoldDB" id="A0A8D4VLI0"/>
<feature type="domain" description="Ammonium transporter AmtB-like" evidence="6">
    <location>
        <begin position="34"/>
        <end position="427"/>
    </location>
</feature>
<keyword evidence="3 4" id="KW-0924">Ammonia transport</keyword>
<keyword evidence="4" id="KW-0812">Transmembrane</keyword>
<keyword evidence="4" id="KW-1133">Transmembrane helix</keyword>